<evidence type="ECO:0000313" key="2">
    <source>
        <dbReference type="Proteomes" id="UP001497535"/>
    </source>
</evidence>
<reference evidence="1" key="1">
    <citation type="submission" date="2023-11" db="EMBL/GenBank/DDBJ databases">
        <authorList>
            <person name="Poullet M."/>
        </authorList>
    </citation>
    <scope>NUCLEOTIDE SEQUENCE</scope>
    <source>
        <strain evidence="1">E1834</strain>
    </source>
</reference>
<name>A0ACB0Y4P9_MELEN</name>
<gene>
    <name evidence="1" type="ORF">MENTE1834_LOCUS7645</name>
</gene>
<dbReference type="EMBL" id="CAVMJV010000005">
    <property type="protein sequence ID" value="CAK5031838.1"/>
    <property type="molecule type" value="Genomic_DNA"/>
</dbReference>
<protein>
    <submittedName>
        <fullName evidence="1">Uncharacterized protein</fullName>
    </submittedName>
</protein>
<proteinExistence type="predicted"/>
<keyword evidence="2" id="KW-1185">Reference proteome</keyword>
<sequence>MKYKNTMQCCPHSVDKGLCSIILFFICFGNFDKKLFMVEGKFGINSESSI</sequence>
<evidence type="ECO:0000313" key="1">
    <source>
        <dbReference type="EMBL" id="CAK5031838.1"/>
    </source>
</evidence>
<organism evidence="1 2">
    <name type="scientific">Meloidogyne enterolobii</name>
    <name type="common">Root-knot nematode worm</name>
    <name type="synonym">Meloidogyne mayaguensis</name>
    <dbReference type="NCBI Taxonomy" id="390850"/>
    <lineage>
        <taxon>Eukaryota</taxon>
        <taxon>Metazoa</taxon>
        <taxon>Ecdysozoa</taxon>
        <taxon>Nematoda</taxon>
        <taxon>Chromadorea</taxon>
        <taxon>Rhabditida</taxon>
        <taxon>Tylenchina</taxon>
        <taxon>Tylenchomorpha</taxon>
        <taxon>Tylenchoidea</taxon>
        <taxon>Meloidogynidae</taxon>
        <taxon>Meloidogyninae</taxon>
        <taxon>Meloidogyne</taxon>
    </lineage>
</organism>
<accession>A0ACB0Y4P9</accession>
<comment type="caution">
    <text evidence="1">The sequence shown here is derived from an EMBL/GenBank/DDBJ whole genome shotgun (WGS) entry which is preliminary data.</text>
</comment>
<dbReference type="Proteomes" id="UP001497535">
    <property type="component" value="Unassembled WGS sequence"/>
</dbReference>